<evidence type="ECO:0000256" key="1">
    <source>
        <dbReference type="ARBA" id="ARBA00004496"/>
    </source>
</evidence>
<dbReference type="CDD" id="cd00446">
    <property type="entry name" value="GrpE"/>
    <property type="match status" value="1"/>
</dbReference>
<feature type="region of interest" description="Disordered" evidence="13">
    <location>
        <begin position="1"/>
        <end position="49"/>
    </location>
</feature>
<keyword evidence="5 10" id="KW-0346">Stress response</keyword>
<dbReference type="RefSeq" id="WP_168988329.1">
    <property type="nucleotide sequence ID" value="NZ_CAWPHM010000291.1"/>
</dbReference>
<name>A0A972FF59_9RHOO</name>
<evidence type="ECO:0000256" key="5">
    <source>
        <dbReference type="ARBA" id="ARBA00023016"/>
    </source>
</evidence>
<dbReference type="SUPFAM" id="SSF51064">
    <property type="entry name" value="Head domain of nucleotide exchange factor GrpE"/>
    <property type="match status" value="1"/>
</dbReference>
<evidence type="ECO:0000256" key="3">
    <source>
        <dbReference type="ARBA" id="ARBA00011738"/>
    </source>
</evidence>
<sequence>MQDKQETPQSGTGHADELGHDPSTDQQANQAAETEETTTDTTPSLEESLRIAELKAVEHHDAWLRAKAETENVRRRAEEDVAKAARFAAEKFASALLPVRDSLETALATDNQTIEKLREGVELTLKQMVSAFESAGIAQEDPLDKKFDPNRHQAISAIEADAEPNTVINVLQKGYMLHERVLRPAMVVVAKAKGS</sequence>
<dbReference type="Gene3D" id="2.30.22.10">
    <property type="entry name" value="Head domain of nucleotide exchange factor GrpE"/>
    <property type="match status" value="1"/>
</dbReference>
<feature type="compositionally biased region" description="Basic and acidic residues" evidence="13">
    <location>
        <begin position="14"/>
        <end position="23"/>
    </location>
</feature>
<dbReference type="GO" id="GO:0042803">
    <property type="term" value="F:protein homodimerization activity"/>
    <property type="evidence" value="ECO:0007669"/>
    <property type="project" value="InterPro"/>
</dbReference>
<dbReference type="InterPro" id="IPR009012">
    <property type="entry name" value="GrpE_head"/>
</dbReference>
<dbReference type="GO" id="GO:0000774">
    <property type="term" value="F:adenyl-nucleotide exchange factor activity"/>
    <property type="evidence" value="ECO:0007669"/>
    <property type="project" value="InterPro"/>
</dbReference>
<dbReference type="PANTHER" id="PTHR21237:SF23">
    <property type="entry name" value="GRPE PROTEIN HOMOLOG, MITOCHONDRIAL"/>
    <property type="match status" value="1"/>
</dbReference>
<dbReference type="GO" id="GO:0051082">
    <property type="term" value="F:unfolded protein binding"/>
    <property type="evidence" value="ECO:0007669"/>
    <property type="project" value="TreeGrafter"/>
</dbReference>
<evidence type="ECO:0000256" key="11">
    <source>
        <dbReference type="RuleBase" id="RU000639"/>
    </source>
</evidence>
<dbReference type="NCBIfam" id="NF010748">
    <property type="entry name" value="PRK14150.1"/>
    <property type="match status" value="1"/>
</dbReference>
<dbReference type="InterPro" id="IPR000740">
    <property type="entry name" value="GrpE"/>
</dbReference>
<evidence type="ECO:0000256" key="12">
    <source>
        <dbReference type="RuleBase" id="RU004478"/>
    </source>
</evidence>
<comment type="caution">
    <text evidence="14">The sequence shown here is derived from an EMBL/GenBank/DDBJ whole genome shotgun (WGS) entry which is preliminary data.</text>
</comment>
<dbReference type="HAMAP" id="MF_01151">
    <property type="entry name" value="GrpE"/>
    <property type="match status" value="1"/>
</dbReference>
<accession>A0A972FF59</accession>
<evidence type="ECO:0000313" key="14">
    <source>
        <dbReference type="EMBL" id="NMG03615.1"/>
    </source>
</evidence>
<evidence type="ECO:0000256" key="7">
    <source>
        <dbReference type="ARBA" id="ARBA00053401"/>
    </source>
</evidence>
<protein>
    <recommendedName>
        <fullName evidence="8 10">Protein GrpE</fullName>
    </recommendedName>
    <alternativeName>
        <fullName evidence="9 10">HSP-70 cofactor</fullName>
    </alternativeName>
</protein>
<dbReference type="PRINTS" id="PR00773">
    <property type="entry name" value="GRPEPROTEIN"/>
</dbReference>
<comment type="similarity">
    <text evidence="2 10 12">Belongs to the GrpE family.</text>
</comment>
<evidence type="ECO:0000256" key="9">
    <source>
        <dbReference type="ARBA" id="ARBA00076414"/>
    </source>
</evidence>
<evidence type="ECO:0000256" key="13">
    <source>
        <dbReference type="SAM" id="MobiDB-lite"/>
    </source>
</evidence>
<evidence type="ECO:0000256" key="10">
    <source>
        <dbReference type="HAMAP-Rule" id="MF_01151"/>
    </source>
</evidence>
<comment type="subunit">
    <text evidence="3 10">Homodimer.</text>
</comment>
<dbReference type="AlphaFoldDB" id="A0A972FF59"/>
<dbReference type="Gene3D" id="3.90.20.20">
    <property type="match status" value="1"/>
</dbReference>
<evidence type="ECO:0000256" key="4">
    <source>
        <dbReference type="ARBA" id="ARBA00022490"/>
    </source>
</evidence>
<gene>
    <name evidence="10 14" type="primary">grpE</name>
    <name evidence="14" type="ORF">GPA21_11610</name>
</gene>
<dbReference type="GO" id="GO:0051087">
    <property type="term" value="F:protein-folding chaperone binding"/>
    <property type="evidence" value="ECO:0007669"/>
    <property type="project" value="InterPro"/>
</dbReference>
<dbReference type="Pfam" id="PF01025">
    <property type="entry name" value="GrpE"/>
    <property type="match status" value="1"/>
</dbReference>
<dbReference type="SUPFAM" id="SSF58014">
    <property type="entry name" value="Coiled-coil domain of nucleotide exchange factor GrpE"/>
    <property type="match status" value="1"/>
</dbReference>
<keyword evidence="4 10" id="KW-0963">Cytoplasm</keyword>
<evidence type="ECO:0000256" key="6">
    <source>
        <dbReference type="ARBA" id="ARBA00023186"/>
    </source>
</evidence>
<evidence type="ECO:0000313" key="15">
    <source>
        <dbReference type="Proteomes" id="UP000599523"/>
    </source>
</evidence>
<dbReference type="PANTHER" id="PTHR21237">
    <property type="entry name" value="GRPE PROTEIN"/>
    <property type="match status" value="1"/>
</dbReference>
<dbReference type="NCBIfam" id="NF010737">
    <property type="entry name" value="PRK14139.1"/>
    <property type="match status" value="1"/>
</dbReference>
<evidence type="ECO:0000256" key="8">
    <source>
        <dbReference type="ARBA" id="ARBA00072274"/>
    </source>
</evidence>
<proteinExistence type="inferred from homology"/>
<reference evidence="14" key="1">
    <citation type="submission" date="2019-12" db="EMBL/GenBank/DDBJ databases">
        <title>Comparative genomics gives insights into the taxonomy of the Azoarcus-Aromatoleum group and reveals separate origins of nif in the plant-associated Azoarcus and non-plant-associated Aromatoleum sub-groups.</title>
        <authorList>
            <person name="Lafos M."/>
            <person name="Maluk M."/>
            <person name="Batista M."/>
            <person name="Junghare M."/>
            <person name="Carmona M."/>
            <person name="Faoro H."/>
            <person name="Cruz L.M."/>
            <person name="Battistoni F."/>
            <person name="De Souza E."/>
            <person name="Pedrosa F."/>
            <person name="Chen W.-M."/>
            <person name="Poole P.S."/>
            <person name="Dixon R.A."/>
            <person name="James E.K."/>
        </authorList>
    </citation>
    <scope>NUCLEOTIDE SEQUENCE</scope>
    <source>
        <strain evidence="14">NSC3</strain>
    </source>
</reference>
<comment type="function">
    <text evidence="7 10 11">Participates actively in the response to hyperosmotic and heat shock by preventing the aggregation of stress-denatured proteins, in association with DnaK and GrpE. It is the nucleotide exchange factor for DnaK and may function as a thermosensor. Unfolded proteins bind initially to DnaJ; upon interaction with the DnaJ-bound protein, DnaK hydrolyzes its bound ATP, resulting in the formation of a stable complex. GrpE releases ADP from DnaK; ATP binding to DnaK triggers the release of the substrate protein, thus completing the reaction cycle. Several rounds of ATP-dependent interactions between DnaJ, DnaK and GrpE are required for fully efficient folding.</text>
</comment>
<dbReference type="NCBIfam" id="NF010738">
    <property type="entry name" value="PRK14140.1"/>
    <property type="match status" value="1"/>
</dbReference>
<keyword evidence="15" id="KW-1185">Reference proteome</keyword>
<dbReference type="EMBL" id="WTVM01000064">
    <property type="protein sequence ID" value="NMG03615.1"/>
    <property type="molecule type" value="Genomic_DNA"/>
</dbReference>
<dbReference type="InterPro" id="IPR013805">
    <property type="entry name" value="GrpE_CC"/>
</dbReference>
<dbReference type="GO" id="GO:0006457">
    <property type="term" value="P:protein folding"/>
    <property type="evidence" value="ECO:0007669"/>
    <property type="project" value="InterPro"/>
</dbReference>
<evidence type="ECO:0000256" key="2">
    <source>
        <dbReference type="ARBA" id="ARBA00009054"/>
    </source>
</evidence>
<dbReference type="Proteomes" id="UP000599523">
    <property type="component" value="Unassembled WGS sequence"/>
</dbReference>
<keyword evidence="6 10" id="KW-0143">Chaperone</keyword>
<dbReference type="PROSITE" id="PS01071">
    <property type="entry name" value="GRPE"/>
    <property type="match status" value="1"/>
</dbReference>
<dbReference type="GO" id="GO:0005829">
    <property type="term" value="C:cytosol"/>
    <property type="evidence" value="ECO:0007669"/>
    <property type="project" value="TreeGrafter"/>
</dbReference>
<organism evidence="14 15">
    <name type="scientific">Azoarcus taiwanensis</name>
    <dbReference type="NCBI Taxonomy" id="666964"/>
    <lineage>
        <taxon>Bacteria</taxon>
        <taxon>Pseudomonadati</taxon>
        <taxon>Pseudomonadota</taxon>
        <taxon>Betaproteobacteria</taxon>
        <taxon>Rhodocyclales</taxon>
        <taxon>Zoogloeaceae</taxon>
        <taxon>Azoarcus</taxon>
    </lineage>
</organism>
<comment type="subcellular location">
    <subcellularLocation>
        <location evidence="1 10">Cytoplasm</location>
    </subcellularLocation>
</comment>
<dbReference type="FunFam" id="2.30.22.10:FF:000001">
    <property type="entry name" value="Protein GrpE"/>
    <property type="match status" value="1"/>
</dbReference>